<gene>
    <name evidence="1" type="ORF">Xoosp2_15</name>
</gene>
<reference evidence="1 2" key="1">
    <citation type="submission" date="2016-05" db="EMBL/GenBank/DDBJ databases">
        <title>A Novel Xanthomonas Oryzae pv. Oryzae Phage Xoo-sp2 as Possible Biocontrol Agent in Plant.</title>
        <authorList>
            <person name="Dong Z."/>
            <person name="Liu J."/>
            <person name="Peng D."/>
        </authorList>
    </citation>
    <scope>NUCLEOTIDE SEQUENCE [LARGE SCALE GENOMIC DNA]</scope>
</reference>
<accession>A0A1X9IAK6</accession>
<keyword evidence="2" id="KW-1185">Reference proteome</keyword>
<evidence type="ECO:0000313" key="2">
    <source>
        <dbReference type="Proteomes" id="UP000223047"/>
    </source>
</evidence>
<proteinExistence type="predicted"/>
<organism evidence="1 2">
    <name type="scientific">Xanthomonas phage Xoo-sp2</name>
    <dbReference type="NCBI Taxonomy" id="1852622"/>
    <lineage>
        <taxon>Viruses</taxon>
        <taxon>Duplodnaviria</taxon>
        <taxon>Heunggongvirae</taxon>
        <taxon>Uroviricota</taxon>
        <taxon>Caudoviricetes</taxon>
        <taxon>Mesyanzhinovviridae</taxon>
        <taxon>Bradleyvirinae</taxon>
        <taxon>Xooduovirus</taxon>
        <taxon>Xooduovirus Xoosp2</taxon>
    </lineage>
</organism>
<dbReference type="EMBL" id="KX241618">
    <property type="protein sequence ID" value="ANT45237.1"/>
    <property type="molecule type" value="Genomic_DNA"/>
</dbReference>
<name>A0A1X9IAK6_9CAUD</name>
<sequence length="139" mass="15060">MKIVDPASLVPYEVVPLTSEEADEAVRLRDNGRRSVGQLSMTAEQQEKFLHYQAIDRADEAWLRANLPVGAVFDVLGVTHMVVAIGRERAAFGHGWQARVARPDGKGGLEHEDIKVGGLRARVEPAFAYGGTVGRPAAS</sequence>
<dbReference type="Proteomes" id="UP000223047">
    <property type="component" value="Segment"/>
</dbReference>
<evidence type="ECO:0000313" key="1">
    <source>
        <dbReference type="EMBL" id="ANT45237.1"/>
    </source>
</evidence>
<protein>
    <submittedName>
        <fullName evidence="1">Uncharacterized protein</fullName>
    </submittedName>
</protein>